<reference evidence="26" key="3">
    <citation type="submission" date="2025-09" db="UniProtKB">
        <authorList>
            <consortium name="Ensembl"/>
        </authorList>
    </citation>
    <scope>IDENTIFICATION</scope>
    <source>
        <strain evidence="26">2N</strain>
    </source>
</reference>
<dbReference type="FunFam" id="2.30.29.30:FF:000088">
    <property type="entry name" value="Phosphoinositide phospholipase C"/>
    <property type="match status" value="1"/>
</dbReference>
<dbReference type="Pfam" id="PF13202">
    <property type="entry name" value="EF-hand_5"/>
    <property type="match status" value="1"/>
</dbReference>
<dbReference type="RefSeq" id="XP_013001656.1">
    <property type="nucleotide sequence ID" value="XM_013146202.3"/>
</dbReference>
<evidence type="ECO:0000256" key="21">
    <source>
        <dbReference type="SAM" id="MobiDB-lite"/>
    </source>
</evidence>
<dbReference type="GO" id="GO:0005886">
    <property type="term" value="C:plasma membrane"/>
    <property type="evidence" value="ECO:0007669"/>
    <property type="project" value="Ensembl"/>
</dbReference>
<dbReference type="InterPro" id="IPR011992">
    <property type="entry name" value="EF-hand-dom_pair"/>
</dbReference>
<dbReference type="InterPro" id="IPR001711">
    <property type="entry name" value="PLipase_C_Pinositol-sp_Y"/>
</dbReference>
<keyword evidence="12 20" id="KW-0442">Lipid degradation</keyword>
<dbReference type="EC" id="3.1.4.11" evidence="20"/>
<evidence type="ECO:0000256" key="8">
    <source>
        <dbReference type="ARBA" id="ARBA00022737"/>
    </source>
</evidence>
<dbReference type="GO" id="GO:0035556">
    <property type="term" value="P:intracellular signal transduction"/>
    <property type="evidence" value="ECO:0007669"/>
    <property type="project" value="InterPro"/>
</dbReference>
<comment type="subcellular location">
    <subcellularLocation>
        <location evidence="5">Cytoplasm</location>
    </subcellularLocation>
    <subcellularLocation>
        <location evidence="4">Endoplasmic reticulum</location>
    </subcellularLocation>
    <subcellularLocation>
        <location evidence="3">Membrane</location>
        <topology evidence="3">Peripheral membrane protein</topology>
    </subcellularLocation>
    <subcellularLocation>
        <location evidence="2">Nucleus</location>
    </subcellularLocation>
</comment>
<dbReference type="Proteomes" id="UP000005447">
    <property type="component" value="Unassembled WGS sequence"/>
</dbReference>
<evidence type="ECO:0000259" key="23">
    <source>
        <dbReference type="PROSITE" id="PS50004"/>
    </source>
</evidence>
<organism evidence="26 27">
    <name type="scientific">Cavia porcellus</name>
    <name type="common">Guinea pig</name>
    <dbReference type="NCBI Taxonomy" id="10141"/>
    <lineage>
        <taxon>Eukaryota</taxon>
        <taxon>Metazoa</taxon>
        <taxon>Chordata</taxon>
        <taxon>Craniata</taxon>
        <taxon>Vertebrata</taxon>
        <taxon>Euteleostomi</taxon>
        <taxon>Mammalia</taxon>
        <taxon>Eutheria</taxon>
        <taxon>Euarchontoglires</taxon>
        <taxon>Glires</taxon>
        <taxon>Rodentia</taxon>
        <taxon>Hystricomorpha</taxon>
        <taxon>Caviidae</taxon>
        <taxon>Cavia</taxon>
    </lineage>
</organism>
<dbReference type="PROSITE" id="PS50008">
    <property type="entry name" value="PIPLC_Y_DOMAIN"/>
    <property type="match status" value="1"/>
</dbReference>
<protein>
    <recommendedName>
        <fullName evidence="20">Phosphoinositide phospholipase C</fullName>
        <ecNumber evidence="20">3.1.4.11</ecNumber>
    </recommendedName>
</protein>
<keyword evidence="9 20" id="KW-0378">Hydrolase</keyword>
<reference evidence="26" key="2">
    <citation type="submission" date="2025-08" db="UniProtKB">
        <authorList>
            <consortium name="Ensembl"/>
        </authorList>
    </citation>
    <scope>IDENTIFICATION</scope>
    <source>
        <strain evidence="26">2N</strain>
    </source>
</reference>
<accession>H0VSL8</accession>
<dbReference type="KEGG" id="cpoc:100726088"/>
<evidence type="ECO:0000256" key="20">
    <source>
        <dbReference type="RuleBase" id="RU361133"/>
    </source>
</evidence>
<dbReference type="Gene3D" id="2.30.29.30">
    <property type="entry name" value="Pleckstrin-homology domain (PH domain)/Phosphotyrosine-binding domain (PTB)"/>
    <property type="match status" value="1"/>
</dbReference>
<dbReference type="GO" id="GO:0004435">
    <property type="term" value="F:phosphatidylinositol-4,5-bisphosphate phospholipase C activity"/>
    <property type="evidence" value="ECO:0007669"/>
    <property type="project" value="UniProtKB-EC"/>
</dbReference>
<dbReference type="EMBL" id="AAKN02049536">
    <property type="status" value="NOT_ANNOTATED_CDS"/>
    <property type="molecule type" value="Genomic_DNA"/>
</dbReference>
<dbReference type="SMART" id="SM00148">
    <property type="entry name" value="PLCXc"/>
    <property type="match status" value="1"/>
</dbReference>
<evidence type="ECO:0000256" key="17">
    <source>
        <dbReference type="ARBA" id="ARBA00023674"/>
    </source>
</evidence>
<keyword evidence="11" id="KW-0106">Calcium</keyword>
<sequence length="762" mass="87667">MASVIQDRLTTDQDLLQMQEGMLMRKVRSKSWKKLRYFRLQKDGMTVWHARQAGGNEKPSFSISDVEMVRKGHDSELLRSLAEEFPLEQGFTVVFHGRRSNLDLVANSVEEAQTWMQGLQLLVDLVTSMDQQEWLDQWLKDWFQRGDKNQDGRMSFTEIQRLLHLMNMEMDHEYAFHLFQAADISQTGTLEREEFVHFYKSLTKRKEIRKLFENFSADGKKLTLLEFVDFLQGEQKEKDYAPGCALEFINRCEPSDSGKLRHVLSMDGFLSYLCSKDGDIFNPVCLPVYQDMTQPLSHYFINSSHNTYLVGDQLCGQSSVEGYIRALKRGCRCVEVDVWDGPNGEPIVYHGHTLTSRIPFKDVVTAVAQYAFQTSDYPLILSLENHCSWEQQQTLAQHLTEILGEQLLSAPLEGLLPTQLPSPEQLRGKILLKGKKLETCEPDVEEEDKEEEPECDLEPLQGTQVESEPELQEQEPFLRIKGKKKKLKPILCPALSALVSLKSVPFHSFSHSKEHYRFYETSSFSESKARNLIKEAGNEFVQHNTWQLSRVYPSGLRTDSSNYNPQELWNAGCQMVAMNMQTAGLEMDICDGFFRQNGVCGYVLKPDFLRDAQTFFHPERPISPYKAQILTIQVISGQQLPKVNNTKEKSIVDPLVKVEVFGIPADTARQETSYVENNGFNPYWGQTLSFRVLVPELAMLRFVVKDYDWKSRNDFIGQFTLPWTCMQQGYRHIHLLSRDGTSLHPASIFVHISIREEPETES</sequence>
<dbReference type="Pfam" id="PF09279">
    <property type="entry name" value="EF-hand_like"/>
    <property type="match status" value="1"/>
</dbReference>
<dbReference type="InParanoid" id="H0VSL8"/>
<evidence type="ECO:0000256" key="9">
    <source>
        <dbReference type="ARBA" id="ARBA00022801"/>
    </source>
</evidence>
<proteinExistence type="predicted"/>
<evidence type="ECO:0000256" key="2">
    <source>
        <dbReference type="ARBA" id="ARBA00004123"/>
    </source>
</evidence>
<feature type="domain" description="EF-hand" evidence="25">
    <location>
        <begin position="170"/>
        <end position="205"/>
    </location>
</feature>
<dbReference type="InterPro" id="IPR002048">
    <property type="entry name" value="EF_hand_dom"/>
</dbReference>
<evidence type="ECO:0000259" key="25">
    <source>
        <dbReference type="PROSITE" id="PS50222"/>
    </source>
</evidence>
<dbReference type="SMART" id="SM00054">
    <property type="entry name" value="EFh"/>
    <property type="match status" value="3"/>
</dbReference>
<dbReference type="GeneID" id="100726088"/>
<evidence type="ECO:0000256" key="12">
    <source>
        <dbReference type="ARBA" id="ARBA00022963"/>
    </source>
</evidence>
<dbReference type="Bgee" id="ENSCPOG00000015123">
    <property type="expression patterns" value="Expressed in cerebellum and 8 other cell types or tissues"/>
</dbReference>
<evidence type="ECO:0000313" key="27">
    <source>
        <dbReference type="Proteomes" id="UP000005447"/>
    </source>
</evidence>
<dbReference type="GO" id="GO:0007340">
    <property type="term" value="P:acrosome reaction"/>
    <property type="evidence" value="ECO:0007669"/>
    <property type="project" value="Ensembl"/>
</dbReference>
<dbReference type="FunFam" id="3.20.20.190:FF:000020">
    <property type="entry name" value="Phosphoinositide phospholipase C"/>
    <property type="match status" value="1"/>
</dbReference>
<evidence type="ECO:0000259" key="24">
    <source>
        <dbReference type="PROSITE" id="PS50008"/>
    </source>
</evidence>
<dbReference type="VEuPathDB" id="HostDB:ENSCPOG00000015123"/>
<dbReference type="SUPFAM" id="SSF50729">
    <property type="entry name" value="PH domain-like"/>
    <property type="match status" value="1"/>
</dbReference>
<dbReference type="Pfam" id="PF00388">
    <property type="entry name" value="PI-PLC-X"/>
    <property type="match status" value="1"/>
</dbReference>
<dbReference type="FunCoup" id="H0VSL8">
    <property type="interactions" value="810"/>
</dbReference>
<keyword evidence="16" id="KW-0539">Nucleus</keyword>
<evidence type="ECO:0000256" key="5">
    <source>
        <dbReference type="ARBA" id="ARBA00004496"/>
    </source>
</evidence>
<dbReference type="InterPro" id="IPR015359">
    <property type="entry name" value="PLC_EF-hand-like"/>
</dbReference>
<dbReference type="InterPro" id="IPR011993">
    <property type="entry name" value="PH-like_dom_sf"/>
</dbReference>
<evidence type="ECO:0000256" key="6">
    <source>
        <dbReference type="ARBA" id="ARBA00022490"/>
    </source>
</evidence>
<dbReference type="PANTHER" id="PTHR10336:SF31">
    <property type="entry name" value="1-PHOSPHATIDYLINOSITOL 4,5-BISPHOSPHATE PHOSPHODIESTERASE DELTA-4"/>
    <property type="match status" value="1"/>
</dbReference>
<evidence type="ECO:0000256" key="15">
    <source>
        <dbReference type="ARBA" id="ARBA00023224"/>
    </source>
</evidence>
<feature type="domain" description="EF-hand" evidence="25">
    <location>
        <begin position="134"/>
        <end position="169"/>
    </location>
</feature>
<comment type="catalytic activity">
    <reaction evidence="18">
        <text>a 1,2-diacyl-sn-glycero-3-phospho-(1D-myo-inositol) + H2O = 1D-myo-inositol 1-phosphate + a 1,2-diacyl-sn-glycerol + H(+)</text>
        <dbReference type="Rhea" id="RHEA:43484"/>
        <dbReference type="ChEBI" id="CHEBI:15377"/>
        <dbReference type="ChEBI" id="CHEBI:15378"/>
        <dbReference type="ChEBI" id="CHEBI:17815"/>
        <dbReference type="ChEBI" id="CHEBI:57880"/>
        <dbReference type="ChEBI" id="CHEBI:58433"/>
    </reaction>
    <physiologicalReaction direction="left-to-right" evidence="18">
        <dbReference type="Rhea" id="RHEA:43485"/>
    </physiologicalReaction>
</comment>
<keyword evidence="10" id="KW-0256">Endoplasmic reticulum</keyword>
<keyword evidence="13 20" id="KW-0443">Lipid metabolism</keyword>
<feature type="domain" description="C2" evidence="23">
    <location>
        <begin position="610"/>
        <end position="737"/>
    </location>
</feature>
<dbReference type="SMART" id="SM00239">
    <property type="entry name" value="C2"/>
    <property type="match status" value="1"/>
</dbReference>
<dbReference type="Pfam" id="PF00169">
    <property type="entry name" value="PH"/>
    <property type="match status" value="1"/>
</dbReference>
<dbReference type="InterPro" id="IPR001192">
    <property type="entry name" value="PI-PLC_fam"/>
</dbReference>
<evidence type="ECO:0000256" key="10">
    <source>
        <dbReference type="ARBA" id="ARBA00022824"/>
    </source>
</evidence>
<dbReference type="GO" id="GO:0005634">
    <property type="term" value="C:nucleus"/>
    <property type="evidence" value="ECO:0007669"/>
    <property type="project" value="UniProtKB-SubCell"/>
</dbReference>
<evidence type="ECO:0000256" key="14">
    <source>
        <dbReference type="ARBA" id="ARBA00023136"/>
    </source>
</evidence>
<dbReference type="CTD" id="84812"/>
<dbReference type="InterPro" id="IPR000008">
    <property type="entry name" value="C2_dom"/>
</dbReference>
<dbReference type="SUPFAM" id="SSF47473">
    <property type="entry name" value="EF-hand"/>
    <property type="match status" value="1"/>
</dbReference>
<evidence type="ECO:0000313" key="26">
    <source>
        <dbReference type="Ensembl" id="ENSCPOP00000013632.3"/>
    </source>
</evidence>
<evidence type="ECO:0000256" key="4">
    <source>
        <dbReference type="ARBA" id="ARBA00004240"/>
    </source>
</evidence>
<dbReference type="PROSITE" id="PS00018">
    <property type="entry name" value="EF_HAND_1"/>
    <property type="match status" value="2"/>
</dbReference>
<evidence type="ECO:0000256" key="16">
    <source>
        <dbReference type="ARBA" id="ARBA00023242"/>
    </source>
</evidence>
<dbReference type="FunFam" id="1.10.238.10:FF:000005">
    <property type="entry name" value="Phosphoinositide phospholipase C"/>
    <property type="match status" value="1"/>
</dbReference>
<evidence type="ECO:0000259" key="22">
    <source>
        <dbReference type="PROSITE" id="PS50003"/>
    </source>
</evidence>
<evidence type="ECO:0000256" key="18">
    <source>
        <dbReference type="ARBA" id="ARBA00023726"/>
    </source>
</evidence>
<evidence type="ECO:0000256" key="11">
    <source>
        <dbReference type="ARBA" id="ARBA00022837"/>
    </source>
</evidence>
<dbReference type="CDD" id="cd13363">
    <property type="entry name" value="PH_PLC_delta"/>
    <property type="match status" value="1"/>
</dbReference>
<dbReference type="Ensembl" id="ENSCPOT00000015270.3">
    <property type="protein sequence ID" value="ENSCPOP00000013632.3"/>
    <property type="gene ID" value="ENSCPOG00000015123.4"/>
</dbReference>
<dbReference type="STRING" id="10141.ENSCPOP00000013632"/>
<feature type="domain" description="PI-PLC Y-box" evidence="24">
    <location>
        <begin position="501"/>
        <end position="610"/>
    </location>
</feature>
<dbReference type="SUPFAM" id="SSF51695">
    <property type="entry name" value="PLC-like phosphodiesterases"/>
    <property type="match status" value="1"/>
</dbReference>
<reference evidence="27" key="1">
    <citation type="journal article" date="2011" name="Nature">
        <title>A high-resolution map of human evolutionary constraint using 29 mammals.</title>
        <authorList>
            <person name="Lindblad-Toh K."/>
            <person name="Garber M."/>
            <person name="Zuk O."/>
            <person name="Lin M.F."/>
            <person name="Parker B.J."/>
            <person name="Washietl S."/>
            <person name="Kheradpour P."/>
            <person name="Ernst J."/>
            <person name="Jordan G."/>
            <person name="Mauceli E."/>
            <person name="Ward L.D."/>
            <person name="Lowe C.B."/>
            <person name="Holloway A.K."/>
            <person name="Clamp M."/>
            <person name="Gnerre S."/>
            <person name="Alfoldi J."/>
            <person name="Beal K."/>
            <person name="Chang J."/>
            <person name="Clawson H."/>
            <person name="Cuff J."/>
            <person name="Di Palma F."/>
            <person name="Fitzgerald S."/>
            <person name="Flicek P."/>
            <person name="Guttman M."/>
            <person name="Hubisz M.J."/>
            <person name="Jaffe D.B."/>
            <person name="Jungreis I."/>
            <person name="Kent W.J."/>
            <person name="Kostka D."/>
            <person name="Lara M."/>
            <person name="Martins A.L."/>
            <person name="Massingham T."/>
            <person name="Moltke I."/>
            <person name="Raney B.J."/>
            <person name="Rasmussen M.D."/>
            <person name="Robinson J."/>
            <person name="Stark A."/>
            <person name="Vilella A.J."/>
            <person name="Wen J."/>
            <person name="Xie X."/>
            <person name="Zody M.C."/>
            <person name="Baldwin J."/>
            <person name="Bloom T."/>
            <person name="Chin C.W."/>
            <person name="Heiman D."/>
            <person name="Nicol R."/>
            <person name="Nusbaum C."/>
            <person name="Young S."/>
            <person name="Wilkinson J."/>
            <person name="Worley K.C."/>
            <person name="Kovar C.L."/>
            <person name="Muzny D.M."/>
            <person name="Gibbs R.A."/>
            <person name="Cree A."/>
            <person name="Dihn H.H."/>
            <person name="Fowler G."/>
            <person name="Jhangiani S."/>
            <person name="Joshi V."/>
            <person name="Lee S."/>
            <person name="Lewis L.R."/>
            <person name="Nazareth L.V."/>
            <person name="Okwuonu G."/>
            <person name="Santibanez J."/>
            <person name="Warren W.C."/>
            <person name="Mardis E.R."/>
            <person name="Weinstock G.M."/>
            <person name="Wilson R.K."/>
            <person name="Delehaunty K."/>
            <person name="Dooling D."/>
            <person name="Fronik C."/>
            <person name="Fulton L."/>
            <person name="Fulton B."/>
            <person name="Graves T."/>
            <person name="Minx P."/>
            <person name="Sodergren E."/>
            <person name="Birney E."/>
            <person name="Margulies E.H."/>
            <person name="Herrero J."/>
            <person name="Green E.D."/>
            <person name="Haussler D."/>
            <person name="Siepel A."/>
            <person name="Goldman N."/>
            <person name="Pollard K.S."/>
            <person name="Pedersen J.S."/>
            <person name="Lander E.S."/>
            <person name="Kellis M."/>
        </authorList>
    </citation>
    <scope>NUCLEOTIDE SEQUENCE [LARGE SCALE GENOMIC DNA]</scope>
    <source>
        <strain evidence="27">2N</strain>
    </source>
</reference>
<comment type="catalytic activity">
    <reaction evidence="17">
        <text>a 1,2-diacyl-sn-glycero-3-phospho-(1D-myo-inositol-4,5-bisphosphate) + H2O = 1D-myo-inositol 1,4,5-trisphosphate + a 1,2-diacyl-sn-glycerol + H(+)</text>
        <dbReference type="Rhea" id="RHEA:33179"/>
        <dbReference type="ChEBI" id="CHEBI:15377"/>
        <dbReference type="ChEBI" id="CHEBI:15378"/>
        <dbReference type="ChEBI" id="CHEBI:17815"/>
        <dbReference type="ChEBI" id="CHEBI:58456"/>
        <dbReference type="ChEBI" id="CHEBI:203600"/>
        <dbReference type="EC" id="3.1.4.11"/>
    </reaction>
    <physiologicalReaction direction="left-to-right" evidence="17">
        <dbReference type="Rhea" id="RHEA:33180"/>
    </physiologicalReaction>
</comment>
<dbReference type="GO" id="GO:0005509">
    <property type="term" value="F:calcium ion binding"/>
    <property type="evidence" value="ECO:0007669"/>
    <property type="project" value="InterPro"/>
</dbReference>
<dbReference type="InterPro" id="IPR001849">
    <property type="entry name" value="PH_domain"/>
</dbReference>
<dbReference type="InterPro" id="IPR000909">
    <property type="entry name" value="PLipase_C_PInositol-sp_X_dom"/>
</dbReference>
<dbReference type="SMART" id="SM00233">
    <property type="entry name" value="PH"/>
    <property type="match status" value="1"/>
</dbReference>
<dbReference type="eggNOG" id="KOG0169">
    <property type="taxonomic scope" value="Eukaryota"/>
</dbReference>
<dbReference type="Gene3D" id="3.20.20.190">
    <property type="entry name" value="Phosphatidylinositol (PI) phosphodiesterase"/>
    <property type="match status" value="1"/>
</dbReference>
<dbReference type="Gene3D" id="2.60.40.150">
    <property type="entry name" value="C2 domain"/>
    <property type="match status" value="1"/>
</dbReference>
<dbReference type="SMART" id="SM00149">
    <property type="entry name" value="PLCYc"/>
    <property type="match status" value="1"/>
</dbReference>
<dbReference type="GO" id="GO:0120548">
    <property type="term" value="F:phosphatidylinositol phospholipase C activity"/>
    <property type="evidence" value="ECO:0007669"/>
    <property type="project" value="RHEA"/>
</dbReference>
<feature type="domain" description="PH" evidence="22">
    <location>
        <begin position="16"/>
        <end position="124"/>
    </location>
</feature>
<name>H0VSL8_CAVPO</name>
<keyword evidence="27" id="KW-1185">Reference proteome</keyword>
<evidence type="ECO:0000256" key="3">
    <source>
        <dbReference type="ARBA" id="ARBA00004170"/>
    </source>
</evidence>
<evidence type="ECO:0000256" key="7">
    <source>
        <dbReference type="ARBA" id="ARBA00022723"/>
    </source>
</evidence>
<dbReference type="OrthoDB" id="269822at2759"/>
<dbReference type="CDD" id="cd00275">
    <property type="entry name" value="C2_PLC_like"/>
    <property type="match status" value="1"/>
</dbReference>
<dbReference type="Gene3D" id="1.10.238.10">
    <property type="entry name" value="EF-hand"/>
    <property type="match status" value="2"/>
</dbReference>
<dbReference type="PANTHER" id="PTHR10336">
    <property type="entry name" value="PHOSPHOINOSITIDE-SPECIFIC PHOSPHOLIPASE C FAMILY PROTEIN"/>
    <property type="match status" value="1"/>
</dbReference>
<dbReference type="PROSITE" id="PS50003">
    <property type="entry name" value="PH_DOMAIN"/>
    <property type="match status" value="1"/>
</dbReference>
<comment type="cofactor">
    <cofactor evidence="1">
        <name>Ca(2+)</name>
        <dbReference type="ChEBI" id="CHEBI:29108"/>
    </cofactor>
</comment>
<dbReference type="GO" id="GO:0016042">
    <property type="term" value="P:lipid catabolic process"/>
    <property type="evidence" value="ECO:0007669"/>
    <property type="project" value="UniProtKB-KW"/>
</dbReference>
<dbReference type="FunFam" id="2.60.40.150:FF:000058">
    <property type="entry name" value="Phosphoinositide phospholipase C"/>
    <property type="match status" value="1"/>
</dbReference>
<dbReference type="PROSITE" id="PS50222">
    <property type="entry name" value="EF_HAND_2"/>
    <property type="match status" value="2"/>
</dbReference>
<dbReference type="Pfam" id="PF00168">
    <property type="entry name" value="C2"/>
    <property type="match status" value="1"/>
</dbReference>
<feature type="compositionally biased region" description="Acidic residues" evidence="21">
    <location>
        <begin position="441"/>
        <end position="457"/>
    </location>
</feature>
<evidence type="ECO:0000256" key="13">
    <source>
        <dbReference type="ARBA" id="ARBA00023098"/>
    </source>
</evidence>
<comment type="function">
    <text evidence="19">Hydrolyzes the phosphatidylinositol 4,5-bisphosphate (PIP2) to generate 2 second messenger molecules diacylglycerol (DAG) and inositol 1,4,5-trisphosphate (IP3). DAG mediates the activation of protein kinase C (PKC), while IP3 releases Ca(2+) from intracellular stores. Required for acrosome reaction in sperm during fertilization, probably by acting as an important enzyme for intracellular Ca(2+) mobilization in the zona pellucida-induced acrosome reaction. May play a role in cell growth. Modulates the liver regeneration in cooperation with nuclear PKC. Overexpression up-regulates the Erk signaling pathway and proliferation.</text>
</comment>
<keyword evidence="7" id="KW-0479">Metal-binding</keyword>
<dbReference type="InterPro" id="IPR035892">
    <property type="entry name" value="C2_domain_sf"/>
</dbReference>
<dbReference type="PRINTS" id="PR00390">
    <property type="entry name" value="PHPHLIPASEC"/>
</dbReference>
<dbReference type="PROSITE" id="PS50004">
    <property type="entry name" value="C2"/>
    <property type="match status" value="1"/>
</dbReference>
<evidence type="ECO:0000256" key="1">
    <source>
        <dbReference type="ARBA" id="ARBA00001913"/>
    </source>
</evidence>
<dbReference type="AlphaFoldDB" id="H0VSL8"/>
<feature type="region of interest" description="Disordered" evidence="21">
    <location>
        <begin position="441"/>
        <end position="474"/>
    </location>
</feature>
<dbReference type="GO" id="GO:0005829">
    <property type="term" value="C:cytosol"/>
    <property type="evidence" value="ECO:0007669"/>
    <property type="project" value="Ensembl"/>
</dbReference>
<dbReference type="OMA" id="NCQLHVE"/>
<keyword evidence="6" id="KW-0963">Cytoplasm</keyword>
<dbReference type="RefSeq" id="XP_003464086.1">
    <property type="nucleotide sequence ID" value="XM_003464038.5"/>
</dbReference>
<gene>
    <name evidence="26" type="primary">PLCD4</name>
</gene>
<dbReference type="SUPFAM" id="SSF49562">
    <property type="entry name" value="C2 domain (Calcium/lipid-binding domain, CaLB)"/>
    <property type="match status" value="1"/>
</dbReference>
<keyword evidence="8" id="KW-0677">Repeat</keyword>
<dbReference type="Pfam" id="PF00387">
    <property type="entry name" value="PI-PLC-Y"/>
    <property type="match status" value="1"/>
</dbReference>
<evidence type="ECO:0000256" key="19">
    <source>
        <dbReference type="ARBA" id="ARBA00025532"/>
    </source>
</evidence>
<dbReference type="PROSITE" id="PS50007">
    <property type="entry name" value="PIPLC_X_DOMAIN"/>
    <property type="match status" value="1"/>
</dbReference>
<dbReference type="GeneTree" id="ENSGT00940000156180"/>
<dbReference type="HOGENOM" id="CLU_002738_0_2_1"/>
<keyword evidence="15" id="KW-0807">Transducer</keyword>
<dbReference type="GO" id="GO:0005783">
    <property type="term" value="C:endoplasmic reticulum"/>
    <property type="evidence" value="ECO:0007669"/>
    <property type="project" value="UniProtKB-SubCell"/>
</dbReference>
<dbReference type="InterPro" id="IPR017946">
    <property type="entry name" value="PLC-like_Pdiesterase_TIM-brl"/>
</dbReference>
<keyword evidence="14" id="KW-0472">Membrane</keyword>
<dbReference type="InterPro" id="IPR018247">
    <property type="entry name" value="EF_Hand_1_Ca_BS"/>
</dbReference>